<evidence type="ECO:0000313" key="3">
    <source>
        <dbReference type="EMBL" id="CBH96708.1"/>
    </source>
</evidence>
<dbReference type="GO" id="GO:0003677">
    <property type="term" value="F:DNA binding"/>
    <property type="evidence" value="ECO:0007669"/>
    <property type="project" value="InterPro"/>
</dbReference>
<dbReference type="GO" id="GO:0005694">
    <property type="term" value="C:chromosome"/>
    <property type="evidence" value="ECO:0007669"/>
    <property type="project" value="TreeGrafter"/>
</dbReference>
<feature type="domain" description="ParB-like N-terminal" evidence="2">
    <location>
        <begin position="23"/>
        <end position="112"/>
    </location>
</feature>
<dbReference type="InterPro" id="IPR004437">
    <property type="entry name" value="ParB/RepB/Spo0J"/>
</dbReference>
<gene>
    <name evidence="3" type="ORF">CARN2_2423</name>
</gene>
<feature type="compositionally biased region" description="Basic and acidic residues" evidence="1">
    <location>
        <begin position="209"/>
        <end position="227"/>
    </location>
</feature>
<sequence length="234" mass="26137">MNREPTTTGLDPSQDLWHVDPIINLPLQLIRPDPQPTRRACDPQALEELAQSMAMVGQLQPIGVRRDGAGWRVVYGERRWRAAQLLNWPVLQARVLQLQGAAERVVQACENLHREALSLSEQAGMVLRLVEVGMPVEAVARALGRHTAWVQAMLAIVRDPVAQALIDAGRLDSAQAWTQFMALPTAARKALLDTGQMITVLRCVREEATVREREREQETKRKREPATRRKAGGA</sequence>
<evidence type="ECO:0000259" key="2">
    <source>
        <dbReference type="SMART" id="SM00470"/>
    </source>
</evidence>
<dbReference type="SUPFAM" id="SSF110849">
    <property type="entry name" value="ParB/Sulfiredoxin"/>
    <property type="match status" value="1"/>
</dbReference>
<dbReference type="InterPro" id="IPR003115">
    <property type="entry name" value="ParB_N"/>
</dbReference>
<evidence type="ECO:0000256" key="1">
    <source>
        <dbReference type="SAM" id="MobiDB-lite"/>
    </source>
</evidence>
<dbReference type="Gene3D" id="1.10.10.2830">
    <property type="match status" value="1"/>
</dbReference>
<protein>
    <recommendedName>
        <fullName evidence="2">ParB-like N-terminal domain-containing protein</fullName>
    </recommendedName>
</protein>
<dbReference type="Gene3D" id="3.90.1530.30">
    <property type="match status" value="1"/>
</dbReference>
<dbReference type="PANTHER" id="PTHR33375">
    <property type="entry name" value="CHROMOSOME-PARTITIONING PROTEIN PARB-RELATED"/>
    <property type="match status" value="1"/>
</dbReference>
<dbReference type="PANTHER" id="PTHR33375:SF1">
    <property type="entry name" value="CHROMOSOME-PARTITIONING PROTEIN PARB-RELATED"/>
    <property type="match status" value="1"/>
</dbReference>
<name>E6PP56_9ZZZZ</name>
<dbReference type="SUPFAM" id="SSF109709">
    <property type="entry name" value="KorB DNA-binding domain-like"/>
    <property type="match status" value="1"/>
</dbReference>
<dbReference type="EMBL" id="CABM01000030">
    <property type="protein sequence ID" value="CBH96708.1"/>
    <property type="molecule type" value="Genomic_DNA"/>
</dbReference>
<organism evidence="3">
    <name type="scientific">mine drainage metagenome</name>
    <dbReference type="NCBI Taxonomy" id="410659"/>
    <lineage>
        <taxon>unclassified sequences</taxon>
        <taxon>metagenomes</taxon>
        <taxon>ecological metagenomes</taxon>
    </lineage>
</organism>
<proteinExistence type="predicted"/>
<feature type="region of interest" description="Disordered" evidence="1">
    <location>
        <begin position="209"/>
        <end position="234"/>
    </location>
</feature>
<dbReference type="SMART" id="SM00470">
    <property type="entry name" value="ParB"/>
    <property type="match status" value="1"/>
</dbReference>
<dbReference type="GO" id="GO:0007059">
    <property type="term" value="P:chromosome segregation"/>
    <property type="evidence" value="ECO:0007669"/>
    <property type="project" value="TreeGrafter"/>
</dbReference>
<dbReference type="InterPro" id="IPR050336">
    <property type="entry name" value="Chromosome_partition/occlusion"/>
</dbReference>
<dbReference type="NCBIfam" id="TIGR00180">
    <property type="entry name" value="parB_part"/>
    <property type="match status" value="1"/>
</dbReference>
<comment type="caution">
    <text evidence="3">The sequence shown here is derived from an EMBL/GenBank/DDBJ whole genome shotgun (WGS) entry which is preliminary data.</text>
</comment>
<dbReference type="Pfam" id="PF02195">
    <property type="entry name" value="ParB_N"/>
    <property type="match status" value="1"/>
</dbReference>
<reference evidence="3" key="1">
    <citation type="submission" date="2009-10" db="EMBL/GenBank/DDBJ databases">
        <title>Diversity of trophic interactions inside an arsenic-rich microbial ecosystem.</title>
        <authorList>
            <person name="Bertin P.N."/>
            <person name="Heinrich-Salmeron A."/>
            <person name="Pelletier E."/>
            <person name="Goulhen-Chollet F."/>
            <person name="Arsene-Ploetze F."/>
            <person name="Gallien S."/>
            <person name="Calteau A."/>
            <person name="Vallenet D."/>
            <person name="Casiot C."/>
            <person name="Chane-Woon-Ming B."/>
            <person name="Giloteaux L."/>
            <person name="Barakat M."/>
            <person name="Bonnefoy V."/>
            <person name="Bruneel O."/>
            <person name="Chandler M."/>
            <person name="Cleiss J."/>
            <person name="Duran R."/>
            <person name="Elbaz-Poulichet F."/>
            <person name="Fonknechten N."/>
            <person name="Lauga B."/>
            <person name="Mornico D."/>
            <person name="Ortet P."/>
            <person name="Schaeffer C."/>
            <person name="Siguier P."/>
            <person name="Alexander Thil Smith A."/>
            <person name="Van Dorsselaer A."/>
            <person name="Weissenbach J."/>
            <person name="Medigue C."/>
            <person name="Le Paslier D."/>
        </authorList>
    </citation>
    <scope>NUCLEOTIDE SEQUENCE</scope>
</reference>
<accession>E6PP56</accession>
<dbReference type="InterPro" id="IPR036086">
    <property type="entry name" value="ParB/Sulfiredoxin_sf"/>
</dbReference>
<dbReference type="AlphaFoldDB" id="E6PP56"/>